<dbReference type="Pfam" id="PF05328">
    <property type="entry name" value="CybS"/>
    <property type="match status" value="1"/>
</dbReference>
<evidence type="ECO:0000256" key="2">
    <source>
        <dbReference type="ARBA" id="ARBA00016648"/>
    </source>
</evidence>
<feature type="compositionally biased region" description="Acidic residues" evidence="4">
    <location>
        <begin position="255"/>
        <end position="267"/>
    </location>
</feature>
<reference evidence="6 7" key="1">
    <citation type="submission" date="2024-05" db="EMBL/GenBank/DDBJ databases">
        <title>Culex pipiens pipiens assembly and annotation.</title>
        <authorList>
            <person name="Alout H."/>
            <person name="Durand T."/>
        </authorList>
    </citation>
    <scope>NUCLEOTIDE SEQUENCE [LARGE SCALE GENOMIC DNA]</scope>
    <source>
        <strain evidence="6">HA-2024</strain>
        <tissue evidence="6">Whole body</tissue>
    </source>
</reference>
<evidence type="ECO:0000256" key="4">
    <source>
        <dbReference type="SAM" id="MobiDB-lite"/>
    </source>
</evidence>
<keyword evidence="7" id="KW-1185">Reference proteome</keyword>
<dbReference type="Pfam" id="PF26091">
    <property type="entry name" value="PWI_CCDC43"/>
    <property type="match status" value="1"/>
</dbReference>
<organism evidence="6 7">
    <name type="scientific">Culex pipiens pipiens</name>
    <name type="common">Northern house mosquito</name>
    <dbReference type="NCBI Taxonomy" id="38569"/>
    <lineage>
        <taxon>Eukaryota</taxon>
        <taxon>Metazoa</taxon>
        <taxon>Ecdysozoa</taxon>
        <taxon>Arthropoda</taxon>
        <taxon>Hexapoda</taxon>
        <taxon>Insecta</taxon>
        <taxon>Pterygota</taxon>
        <taxon>Neoptera</taxon>
        <taxon>Endopterygota</taxon>
        <taxon>Diptera</taxon>
        <taxon>Nematocera</taxon>
        <taxon>Culicoidea</taxon>
        <taxon>Culicidae</taxon>
        <taxon>Culicinae</taxon>
        <taxon>Culicini</taxon>
        <taxon>Culex</taxon>
        <taxon>Culex</taxon>
    </lineage>
</organism>
<dbReference type="PANTHER" id="PTHR31684:SF2">
    <property type="entry name" value="COILED-COIL DOMAIN-CONTAINING PROTEIN 43"/>
    <property type="match status" value="1"/>
</dbReference>
<feature type="domain" description="CCDC43 PWI-like" evidence="5">
    <location>
        <begin position="127"/>
        <end position="199"/>
    </location>
</feature>
<accession>A0ABD1CCG8</accession>
<gene>
    <name evidence="6" type="ORF">pipiens_005018</name>
</gene>
<dbReference type="InterPro" id="IPR058771">
    <property type="entry name" value="PWI_CCDC43"/>
</dbReference>
<name>A0ABD1CCG8_CULPP</name>
<dbReference type="PANTHER" id="PTHR31684">
    <property type="entry name" value="COILED-COIL DOMAIN-CONTAINING PROTEIN 43"/>
    <property type="match status" value="1"/>
</dbReference>
<comment type="similarity">
    <text evidence="1">Belongs to the CCDC43 family.</text>
</comment>
<evidence type="ECO:0000256" key="3">
    <source>
        <dbReference type="ARBA" id="ARBA00023054"/>
    </source>
</evidence>
<feature type="compositionally biased region" description="Gly residues" evidence="4">
    <location>
        <begin position="270"/>
        <end position="282"/>
    </location>
</feature>
<sequence>MANLLLRSMNRSHTTNPNFLQRIHRFCSQPQSPQAPPIKAPPPTNYSGSWRTHRFFSYILLPVLPYGLAYPGKVTDVLIATCLVAHGHLGLSVIVTDYVEGGMAPGAKLLRIIRKTILGLSIGTLAATMDQFVAWLNGKLREFNTDEGIFGSYITGILEGDETSEEKTEALEGILAEIIESDSSAFITEILDRWKQCHQEQSAAESAGPKLKLDVDEQLAKLLENQKLATKVEREYTEEERRIKQQILSQYSQLSEDEAEDDDDDEASGAAGGGGGGGGGPSSDGLLQRNTNAADVQALIREKREQARLESKEKKEKDKQDREKQKQLREEKKEKRKTVKGERRR</sequence>
<dbReference type="Gene3D" id="1.20.1300.10">
    <property type="entry name" value="Fumarate reductase/succinate dehydrogenase, transmembrane subunit"/>
    <property type="match status" value="1"/>
</dbReference>
<feature type="region of interest" description="Disordered" evidence="4">
    <location>
        <begin position="250"/>
        <end position="345"/>
    </location>
</feature>
<dbReference type="InterPro" id="IPR037666">
    <property type="entry name" value="CCDC43"/>
</dbReference>
<feature type="compositionally biased region" description="Basic residues" evidence="4">
    <location>
        <begin position="334"/>
        <end position="345"/>
    </location>
</feature>
<comment type="caution">
    <text evidence="6">The sequence shown here is derived from an EMBL/GenBank/DDBJ whole genome shotgun (WGS) entry which is preliminary data.</text>
</comment>
<evidence type="ECO:0000256" key="1">
    <source>
        <dbReference type="ARBA" id="ARBA00005305"/>
    </source>
</evidence>
<feature type="compositionally biased region" description="Basic and acidic residues" evidence="4">
    <location>
        <begin position="300"/>
        <end position="333"/>
    </location>
</feature>
<dbReference type="EMBL" id="JBEHCU010013692">
    <property type="protein sequence ID" value="KAL1374080.1"/>
    <property type="molecule type" value="Genomic_DNA"/>
</dbReference>
<evidence type="ECO:0000259" key="5">
    <source>
        <dbReference type="Pfam" id="PF26091"/>
    </source>
</evidence>
<evidence type="ECO:0000313" key="7">
    <source>
        <dbReference type="Proteomes" id="UP001562425"/>
    </source>
</evidence>
<keyword evidence="3" id="KW-0175">Coiled coil</keyword>
<dbReference type="InterPro" id="IPR034804">
    <property type="entry name" value="SQR/QFR_C/D"/>
</dbReference>
<dbReference type="Proteomes" id="UP001562425">
    <property type="component" value="Unassembled WGS sequence"/>
</dbReference>
<evidence type="ECO:0000313" key="6">
    <source>
        <dbReference type="EMBL" id="KAL1374080.1"/>
    </source>
</evidence>
<protein>
    <recommendedName>
        <fullName evidence="2">Coiled-coil domain-containing protein 43</fullName>
    </recommendedName>
</protein>
<dbReference type="AlphaFoldDB" id="A0ABD1CCG8"/>
<proteinExistence type="inferred from homology"/>